<comment type="caution">
    <text evidence="2">The sequence shown here is derived from an EMBL/GenBank/DDBJ whole genome shotgun (WGS) entry which is preliminary data.</text>
</comment>
<dbReference type="InterPro" id="IPR001387">
    <property type="entry name" value="Cro/C1-type_HTH"/>
</dbReference>
<sequence>MKHKNRFGAAFRTVRLARGLTQEDFAQQSGRTYISEVERGVKQPTLQKIDELATPLAVHPLTPIVLAYLNQYDAASVDELLGLLRSELREIVA</sequence>
<evidence type="ECO:0000313" key="3">
    <source>
        <dbReference type="Proteomes" id="UP001205560"/>
    </source>
</evidence>
<dbReference type="Pfam" id="PF01381">
    <property type="entry name" value="HTH_3"/>
    <property type="match status" value="1"/>
</dbReference>
<dbReference type="InterPro" id="IPR010982">
    <property type="entry name" value="Lambda_DNA-bd_dom_sf"/>
</dbReference>
<reference evidence="2 3" key="1">
    <citation type="submission" date="2022-08" db="EMBL/GenBank/DDBJ databases">
        <title>Reclassification of Massilia species as members of the genera Telluria, Duganella, Pseudoduganella, Mokoshia gen. nov. and Zemynaea gen. nov. using orthogonal and non-orthogonal genome-based approaches.</title>
        <authorList>
            <person name="Bowman J.P."/>
        </authorList>
    </citation>
    <scope>NUCLEOTIDE SEQUENCE [LARGE SCALE GENOMIC DNA]</scope>
    <source>
        <strain evidence="2 3">LMG 28164</strain>
    </source>
</reference>
<proteinExistence type="predicted"/>
<protein>
    <submittedName>
        <fullName evidence="2">Helix-turn-helix transcriptional regulator</fullName>
    </submittedName>
</protein>
<dbReference type="EMBL" id="JANUGX010000019">
    <property type="protein sequence ID" value="MCS0590707.1"/>
    <property type="molecule type" value="Genomic_DNA"/>
</dbReference>
<name>A0ABT2A953_9BURK</name>
<dbReference type="SMART" id="SM00530">
    <property type="entry name" value="HTH_XRE"/>
    <property type="match status" value="1"/>
</dbReference>
<feature type="domain" description="HTH cro/C1-type" evidence="1">
    <location>
        <begin position="11"/>
        <end position="64"/>
    </location>
</feature>
<dbReference type="Proteomes" id="UP001205560">
    <property type="component" value="Unassembled WGS sequence"/>
</dbReference>
<gene>
    <name evidence="2" type="ORF">NX782_16050</name>
</gene>
<keyword evidence="3" id="KW-1185">Reference proteome</keyword>
<dbReference type="SUPFAM" id="SSF47413">
    <property type="entry name" value="lambda repressor-like DNA-binding domains"/>
    <property type="match status" value="1"/>
</dbReference>
<dbReference type="Gene3D" id="1.10.260.40">
    <property type="entry name" value="lambda repressor-like DNA-binding domains"/>
    <property type="match status" value="1"/>
</dbReference>
<evidence type="ECO:0000313" key="2">
    <source>
        <dbReference type="EMBL" id="MCS0590707.1"/>
    </source>
</evidence>
<dbReference type="RefSeq" id="WP_258846484.1">
    <property type="nucleotide sequence ID" value="NZ_JANUGX010000019.1"/>
</dbReference>
<accession>A0ABT2A953</accession>
<dbReference type="CDD" id="cd00093">
    <property type="entry name" value="HTH_XRE"/>
    <property type="match status" value="1"/>
</dbReference>
<evidence type="ECO:0000259" key="1">
    <source>
        <dbReference type="PROSITE" id="PS50943"/>
    </source>
</evidence>
<dbReference type="PROSITE" id="PS50943">
    <property type="entry name" value="HTH_CROC1"/>
    <property type="match status" value="1"/>
</dbReference>
<organism evidence="2 3">
    <name type="scientific">Massilia norwichensis</name>
    <dbReference type="NCBI Taxonomy" id="1442366"/>
    <lineage>
        <taxon>Bacteria</taxon>
        <taxon>Pseudomonadati</taxon>
        <taxon>Pseudomonadota</taxon>
        <taxon>Betaproteobacteria</taxon>
        <taxon>Burkholderiales</taxon>
        <taxon>Oxalobacteraceae</taxon>
        <taxon>Telluria group</taxon>
        <taxon>Massilia</taxon>
    </lineage>
</organism>